<dbReference type="PANTHER" id="PTHR30040:SF2">
    <property type="entry name" value="FAD:PROTEIN FMN TRANSFERASE"/>
    <property type="match status" value="1"/>
</dbReference>
<keyword evidence="12" id="KW-0732">Signal</keyword>
<organism evidence="13 14">
    <name type="scientific">Prosthecobacter fusiformis</name>
    <dbReference type="NCBI Taxonomy" id="48464"/>
    <lineage>
        <taxon>Bacteria</taxon>
        <taxon>Pseudomonadati</taxon>
        <taxon>Verrucomicrobiota</taxon>
        <taxon>Verrucomicrobiia</taxon>
        <taxon>Verrucomicrobiales</taxon>
        <taxon>Verrucomicrobiaceae</taxon>
        <taxon>Prosthecobacter</taxon>
    </lineage>
</organism>
<dbReference type="Pfam" id="PF02424">
    <property type="entry name" value="ApbE"/>
    <property type="match status" value="1"/>
</dbReference>
<evidence type="ECO:0000256" key="10">
    <source>
        <dbReference type="PIRNR" id="PIRNR006268"/>
    </source>
</evidence>
<evidence type="ECO:0000313" key="13">
    <source>
        <dbReference type="EMBL" id="TDU72869.1"/>
    </source>
</evidence>
<evidence type="ECO:0000256" key="1">
    <source>
        <dbReference type="ARBA" id="ARBA00011955"/>
    </source>
</evidence>
<feature type="binding site" evidence="11">
    <location>
        <position position="177"/>
    </location>
    <ligand>
        <name>Mg(2+)</name>
        <dbReference type="ChEBI" id="CHEBI:18420"/>
    </ligand>
</feature>
<keyword evidence="4 10" id="KW-0808">Transferase</keyword>
<dbReference type="SUPFAM" id="SSF143631">
    <property type="entry name" value="ApbE-like"/>
    <property type="match status" value="1"/>
</dbReference>
<feature type="binding site" evidence="11">
    <location>
        <position position="295"/>
    </location>
    <ligand>
        <name>Mg(2+)</name>
        <dbReference type="ChEBI" id="CHEBI:18420"/>
    </ligand>
</feature>
<keyword evidence="6 10" id="KW-0274">FAD</keyword>
<evidence type="ECO:0000256" key="11">
    <source>
        <dbReference type="PIRSR" id="PIRSR006268-2"/>
    </source>
</evidence>
<evidence type="ECO:0000256" key="6">
    <source>
        <dbReference type="ARBA" id="ARBA00022827"/>
    </source>
</evidence>
<evidence type="ECO:0000256" key="9">
    <source>
        <dbReference type="ARBA" id="ARBA00048540"/>
    </source>
</evidence>
<keyword evidence="3 10" id="KW-0285">Flavoprotein</keyword>
<dbReference type="OrthoDB" id="9778595at2"/>
<reference evidence="13 14" key="1">
    <citation type="submission" date="2019-03" db="EMBL/GenBank/DDBJ databases">
        <title>Genomic Encyclopedia of Archaeal and Bacterial Type Strains, Phase II (KMG-II): from individual species to whole genera.</title>
        <authorList>
            <person name="Goeker M."/>
        </authorList>
    </citation>
    <scope>NUCLEOTIDE SEQUENCE [LARGE SCALE GENOMIC DNA]</scope>
    <source>
        <strain evidence="13 14">ATCC 25309</strain>
    </source>
</reference>
<evidence type="ECO:0000313" key="14">
    <source>
        <dbReference type="Proteomes" id="UP000295662"/>
    </source>
</evidence>
<keyword evidence="7 10" id="KW-0460">Magnesium</keyword>
<feature type="binding site" evidence="11">
    <location>
        <position position="291"/>
    </location>
    <ligand>
        <name>Mg(2+)</name>
        <dbReference type="ChEBI" id="CHEBI:18420"/>
    </ligand>
</feature>
<accession>A0A4R7S4T3</accession>
<comment type="catalytic activity">
    <reaction evidence="9 10">
        <text>L-threonyl-[protein] + FAD = FMN-L-threonyl-[protein] + AMP + H(+)</text>
        <dbReference type="Rhea" id="RHEA:36847"/>
        <dbReference type="Rhea" id="RHEA-COMP:11060"/>
        <dbReference type="Rhea" id="RHEA-COMP:11061"/>
        <dbReference type="ChEBI" id="CHEBI:15378"/>
        <dbReference type="ChEBI" id="CHEBI:30013"/>
        <dbReference type="ChEBI" id="CHEBI:57692"/>
        <dbReference type="ChEBI" id="CHEBI:74257"/>
        <dbReference type="ChEBI" id="CHEBI:456215"/>
        <dbReference type="EC" id="2.7.1.180"/>
    </reaction>
</comment>
<comment type="cofactor">
    <cofactor evidence="11">
        <name>Mg(2+)</name>
        <dbReference type="ChEBI" id="CHEBI:18420"/>
    </cofactor>
    <cofactor evidence="11">
        <name>Mn(2+)</name>
        <dbReference type="ChEBI" id="CHEBI:29035"/>
    </cofactor>
    <text evidence="11">Magnesium. Can also use manganese.</text>
</comment>
<proteinExistence type="inferred from homology"/>
<keyword evidence="13" id="KW-0449">Lipoprotein</keyword>
<evidence type="ECO:0000256" key="8">
    <source>
        <dbReference type="ARBA" id="ARBA00031306"/>
    </source>
</evidence>
<evidence type="ECO:0000256" key="7">
    <source>
        <dbReference type="ARBA" id="ARBA00022842"/>
    </source>
</evidence>
<dbReference type="InterPro" id="IPR003374">
    <property type="entry name" value="ApbE-like_sf"/>
</dbReference>
<keyword evidence="14" id="KW-1185">Reference proteome</keyword>
<feature type="chain" id="PRO_5039893103" description="FAD:protein FMN transferase" evidence="12">
    <location>
        <begin position="23"/>
        <end position="323"/>
    </location>
</feature>
<sequence length="323" mass="35177">MTFLRPACLLACGAFCFWAAHARAESPALQRHDFSGPGMATTFRISCYTDDRAKAEKAADACFARIAVLNQIFTDYDPTSELMRLCAPDATYPMAVSTPMRDLLDRSIEFARITDGAFDPTCGHLSQLWRRARRQGRLPPADRLRSAIAATDWRRITQEKDECQITLQRGTLLDLGGIAKGYAADECLRIMRQHGLPCAVAQAGGDTAVGDAPPGQKGWEIKLRTFTRPGDEDSLKTLLLANRAVSTSGDLYQYTEIAGIRYSHILSPKTGLGLTERIACSVIAPDCTTSDALATAMCVLGKEKGEKLADRLPGIEVLFSTAP</sequence>
<keyword evidence="5 10" id="KW-0479">Metal-binding</keyword>
<evidence type="ECO:0000256" key="12">
    <source>
        <dbReference type="SAM" id="SignalP"/>
    </source>
</evidence>
<dbReference type="EC" id="2.7.1.180" evidence="1 10"/>
<comment type="caution">
    <text evidence="13">The sequence shown here is derived from an EMBL/GenBank/DDBJ whole genome shotgun (WGS) entry which is preliminary data.</text>
</comment>
<dbReference type="EMBL" id="SOCA01000002">
    <property type="protein sequence ID" value="TDU72869.1"/>
    <property type="molecule type" value="Genomic_DNA"/>
</dbReference>
<feature type="signal peptide" evidence="12">
    <location>
        <begin position="1"/>
        <end position="22"/>
    </location>
</feature>
<name>A0A4R7S4T3_9BACT</name>
<dbReference type="Proteomes" id="UP000295662">
    <property type="component" value="Unassembled WGS sequence"/>
</dbReference>
<evidence type="ECO:0000256" key="4">
    <source>
        <dbReference type="ARBA" id="ARBA00022679"/>
    </source>
</evidence>
<evidence type="ECO:0000256" key="2">
    <source>
        <dbReference type="ARBA" id="ARBA00016337"/>
    </source>
</evidence>
<dbReference type="PANTHER" id="PTHR30040">
    <property type="entry name" value="THIAMINE BIOSYNTHESIS LIPOPROTEIN APBE"/>
    <property type="match status" value="1"/>
</dbReference>
<gene>
    <name evidence="13" type="ORF">EI77_01335</name>
</gene>
<evidence type="ECO:0000256" key="5">
    <source>
        <dbReference type="ARBA" id="ARBA00022723"/>
    </source>
</evidence>
<dbReference type="PIRSF" id="PIRSF006268">
    <property type="entry name" value="ApbE"/>
    <property type="match status" value="1"/>
</dbReference>
<dbReference type="AlphaFoldDB" id="A0A4R7S4T3"/>
<comment type="similarity">
    <text evidence="10">Belongs to the ApbE family.</text>
</comment>
<dbReference type="Gene3D" id="3.10.520.10">
    <property type="entry name" value="ApbE-like domains"/>
    <property type="match status" value="1"/>
</dbReference>
<protein>
    <recommendedName>
        <fullName evidence="2 10">FAD:protein FMN transferase</fullName>
        <ecNumber evidence="1 10">2.7.1.180</ecNumber>
    </recommendedName>
    <alternativeName>
        <fullName evidence="8 10">Flavin transferase</fullName>
    </alternativeName>
</protein>
<dbReference type="InterPro" id="IPR024932">
    <property type="entry name" value="ApbE"/>
</dbReference>
<evidence type="ECO:0000256" key="3">
    <source>
        <dbReference type="ARBA" id="ARBA00022630"/>
    </source>
</evidence>
<dbReference type="GO" id="GO:0046872">
    <property type="term" value="F:metal ion binding"/>
    <property type="evidence" value="ECO:0007669"/>
    <property type="project" value="UniProtKB-UniRule"/>
</dbReference>
<dbReference type="GO" id="GO:0016740">
    <property type="term" value="F:transferase activity"/>
    <property type="evidence" value="ECO:0007669"/>
    <property type="project" value="UniProtKB-UniRule"/>
</dbReference>